<dbReference type="GO" id="GO:0010215">
    <property type="term" value="P:cellulose microfibril organization"/>
    <property type="evidence" value="ECO:0007669"/>
    <property type="project" value="InterPro"/>
</dbReference>
<sequence>AYDPLDPSGNITITWDLIKWTDDGYYASVTVQNFQQYRHIETPGWSLQWTWAKNEIIWEMRGAQATEGGDCSDFKSDPIPHSCSKHPNVVDLLPKLNDESKFYRNCCRGGVLAAWAQDPSNSVSSFEIKVGRTGNSNTTINTPKDFGLKGPGPGYSCSSAEIVQPTLFPDMDDERRSTRAL</sequence>
<dbReference type="GO" id="GO:0005886">
    <property type="term" value="C:plasma membrane"/>
    <property type="evidence" value="ECO:0007669"/>
    <property type="project" value="TreeGrafter"/>
</dbReference>
<organism evidence="4 5">
    <name type="scientific">Taxus chinensis</name>
    <name type="common">Chinese yew</name>
    <name type="synonym">Taxus wallichiana var. chinensis</name>
    <dbReference type="NCBI Taxonomy" id="29808"/>
    <lineage>
        <taxon>Eukaryota</taxon>
        <taxon>Viridiplantae</taxon>
        <taxon>Streptophyta</taxon>
        <taxon>Embryophyta</taxon>
        <taxon>Tracheophyta</taxon>
        <taxon>Spermatophyta</taxon>
        <taxon>Pinopsida</taxon>
        <taxon>Pinidae</taxon>
        <taxon>Conifers II</taxon>
        <taxon>Cupressales</taxon>
        <taxon>Taxaceae</taxon>
        <taxon>Taxus</taxon>
    </lineage>
</organism>
<evidence type="ECO:0000313" key="4">
    <source>
        <dbReference type="EMBL" id="KAH9307532.1"/>
    </source>
</evidence>
<accession>A0AA38FMM9</accession>
<dbReference type="PANTHER" id="PTHR31673:SF41">
    <property type="entry name" value="COBRA-LIKE PROTEIN"/>
    <property type="match status" value="1"/>
</dbReference>
<dbReference type="EMBL" id="JAHRHJ020000007">
    <property type="protein sequence ID" value="KAH9307532.1"/>
    <property type="molecule type" value="Genomic_DNA"/>
</dbReference>
<dbReference type="OMA" id="GDCSDFK"/>
<evidence type="ECO:0000313" key="5">
    <source>
        <dbReference type="Proteomes" id="UP000824469"/>
    </source>
</evidence>
<keyword evidence="3" id="KW-0325">Glycoprotein</keyword>
<comment type="similarity">
    <text evidence="1">Belongs to the COBRA family.</text>
</comment>
<evidence type="ECO:0000256" key="3">
    <source>
        <dbReference type="ARBA" id="ARBA00023180"/>
    </source>
</evidence>
<evidence type="ECO:0000256" key="2">
    <source>
        <dbReference type="ARBA" id="ARBA00022729"/>
    </source>
</evidence>
<comment type="caution">
    <text evidence="4">The sequence shown here is derived from an EMBL/GenBank/DDBJ whole genome shotgun (WGS) entry which is preliminary data.</text>
</comment>
<keyword evidence="5" id="KW-1185">Reference proteome</keyword>
<dbReference type="Proteomes" id="UP000824469">
    <property type="component" value="Unassembled WGS sequence"/>
</dbReference>
<keyword evidence="2" id="KW-0732">Signal</keyword>
<protein>
    <recommendedName>
        <fullName evidence="6">COBRA-like protein</fullName>
    </recommendedName>
</protein>
<gene>
    <name evidence="4" type="ORF">KI387_035443</name>
</gene>
<dbReference type="AlphaFoldDB" id="A0AA38FMM9"/>
<evidence type="ECO:0008006" key="6">
    <source>
        <dbReference type="Google" id="ProtNLM"/>
    </source>
</evidence>
<name>A0AA38FMM9_TAXCH</name>
<dbReference type="InterPro" id="IPR006918">
    <property type="entry name" value="COBRA_pln"/>
</dbReference>
<feature type="non-terminal residue" evidence="4">
    <location>
        <position position="1"/>
    </location>
</feature>
<reference evidence="4 5" key="1">
    <citation type="journal article" date="2021" name="Nat. Plants">
        <title>The Taxus genome provides insights into paclitaxel biosynthesis.</title>
        <authorList>
            <person name="Xiong X."/>
            <person name="Gou J."/>
            <person name="Liao Q."/>
            <person name="Li Y."/>
            <person name="Zhou Q."/>
            <person name="Bi G."/>
            <person name="Li C."/>
            <person name="Du R."/>
            <person name="Wang X."/>
            <person name="Sun T."/>
            <person name="Guo L."/>
            <person name="Liang H."/>
            <person name="Lu P."/>
            <person name="Wu Y."/>
            <person name="Zhang Z."/>
            <person name="Ro D.K."/>
            <person name="Shang Y."/>
            <person name="Huang S."/>
            <person name="Yan J."/>
        </authorList>
    </citation>
    <scope>NUCLEOTIDE SEQUENCE [LARGE SCALE GENOMIC DNA]</scope>
    <source>
        <strain evidence="4">Ta-2019</strain>
    </source>
</reference>
<evidence type="ECO:0000256" key="1">
    <source>
        <dbReference type="ARBA" id="ARBA00005507"/>
    </source>
</evidence>
<proteinExistence type="inferred from homology"/>
<dbReference type="GO" id="GO:0052324">
    <property type="term" value="P:plant-type cell wall cellulose biosynthetic process"/>
    <property type="evidence" value="ECO:0007669"/>
    <property type="project" value="TreeGrafter"/>
</dbReference>
<feature type="non-terminal residue" evidence="4">
    <location>
        <position position="181"/>
    </location>
</feature>
<dbReference type="PANTHER" id="PTHR31673">
    <property type="entry name" value="PROTEIN COBRA"/>
    <property type="match status" value="1"/>
</dbReference>
<dbReference type="Pfam" id="PF04833">
    <property type="entry name" value="COBRA"/>
    <property type="match status" value="1"/>
</dbReference>